<dbReference type="Proteomes" id="UP000198211">
    <property type="component" value="Unassembled WGS sequence"/>
</dbReference>
<evidence type="ECO:0000313" key="2">
    <source>
        <dbReference type="Proteomes" id="UP000198211"/>
    </source>
</evidence>
<dbReference type="AlphaFoldDB" id="A0A225V0I5"/>
<keyword evidence="2" id="KW-1185">Reference proteome</keyword>
<sequence>MDHFELGYREVGDIRRRQLGLTISIRWCAQGAAMCGMRERTEHWSTSSKQCAFLLFQNTCRGVLDSEIESFCGLLQQSKGFRDLMPGAYFEKQKLVVGSASLLHFWKEPQSKSPRLVQPVDDSVV</sequence>
<proteinExistence type="predicted"/>
<name>A0A225V0I5_9STRA</name>
<organism evidence="1 2">
    <name type="scientific">Phytophthora megakarya</name>
    <dbReference type="NCBI Taxonomy" id="4795"/>
    <lineage>
        <taxon>Eukaryota</taxon>
        <taxon>Sar</taxon>
        <taxon>Stramenopiles</taxon>
        <taxon>Oomycota</taxon>
        <taxon>Peronosporomycetes</taxon>
        <taxon>Peronosporales</taxon>
        <taxon>Peronosporaceae</taxon>
        <taxon>Phytophthora</taxon>
    </lineage>
</organism>
<reference evidence="2" key="1">
    <citation type="submission" date="2017-03" db="EMBL/GenBank/DDBJ databases">
        <title>Phytopthora megakarya and P. palmivora, two closely related causual agents of cacao black pod achieved similar genome size and gene model numbers by different mechanisms.</title>
        <authorList>
            <person name="Ali S."/>
            <person name="Shao J."/>
            <person name="Larry D.J."/>
            <person name="Kronmiller B."/>
            <person name="Shen D."/>
            <person name="Strem M.D."/>
            <person name="Melnick R.L."/>
            <person name="Guiltinan M.J."/>
            <person name="Tyler B.M."/>
            <person name="Meinhardt L.W."/>
            <person name="Bailey B.A."/>
        </authorList>
    </citation>
    <scope>NUCLEOTIDE SEQUENCE [LARGE SCALE GENOMIC DNA]</scope>
    <source>
        <strain evidence="2">zdho120</strain>
    </source>
</reference>
<accession>A0A225V0I5</accession>
<evidence type="ECO:0000313" key="1">
    <source>
        <dbReference type="EMBL" id="OWY98714.1"/>
    </source>
</evidence>
<gene>
    <name evidence="1" type="ORF">PHMEG_00030457</name>
</gene>
<comment type="caution">
    <text evidence="1">The sequence shown here is derived from an EMBL/GenBank/DDBJ whole genome shotgun (WGS) entry which is preliminary data.</text>
</comment>
<protein>
    <submittedName>
        <fullName evidence="1">Uncharacterized protein</fullName>
    </submittedName>
</protein>
<dbReference type="EMBL" id="NBNE01009146">
    <property type="protein sequence ID" value="OWY98714.1"/>
    <property type="molecule type" value="Genomic_DNA"/>
</dbReference>